<dbReference type="GO" id="GO:0032580">
    <property type="term" value="C:Golgi cisterna membrane"/>
    <property type="evidence" value="ECO:0007669"/>
    <property type="project" value="UniProtKB-SubCell"/>
</dbReference>
<keyword evidence="4 7" id="KW-0328">Glycosyltransferase</keyword>
<evidence type="ECO:0000313" key="10">
    <source>
        <dbReference type="Proteomes" id="UP000678393"/>
    </source>
</evidence>
<reference evidence="9" key="1">
    <citation type="submission" date="2021-04" db="EMBL/GenBank/DDBJ databases">
        <authorList>
            <consortium name="Molecular Ecology Group"/>
        </authorList>
    </citation>
    <scope>NUCLEOTIDE SEQUENCE</scope>
</reference>
<comment type="pathway">
    <text evidence="2">Protein modification; protein glycosylation.</text>
</comment>
<evidence type="ECO:0000256" key="1">
    <source>
        <dbReference type="ARBA" id="ARBA00004323"/>
    </source>
</evidence>
<dbReference type="Proteomes" id="UP000678393">
    <property type="component" value="Unassembled WGS sequence"/>
</dbReference>
<sequence length="190" mass="22142">MVPNSLLYCSPQVDIYGSCGTLTCSRTDGDKCFEMLNTDYKFYLSFENSNCRDYITEKFFVNGLKHDVIPIVMGAAPEDYERAAPPHSYIHVDEFESPRELAEYLLKLDKHDALYNEYFQWKGTGELINTFFWCRVCALAHDEDRGQSWYRDIEAWWNGDDICIGERTWRGVKRTKKLIADLPIVLPPNQ</sequence>
<dbReference type="GO" id="GO:0008417">
    <property type="term" value="F:fucosyltransferase activity"/>
    <property type="evidence" value="ECO:0007669"/>
    <property type="project" value="InterPro"/>
</dbReference>
<keyword evidence="7" id="KW-0812">Transmembrane</keyword>
<evidence type="ECO:0000313" key="9">
    <source>
        <dbReference type="EMBL" id="CAG5134563.1"/>
    </source>
</evidence>
<dbReference type="EC" id="2.4.1.-" evidence="7"/>
<comment type="caution">
    <text evidence="9">The sequence shown here is derived from an EMBL/GenBank/DDBJ whole genome shotgun (WGS) entry which is preliminary data.</text>
</comment>
<feature type="domain" description="Fucosyltransferase C-terminal" evidence="8">
    <location>
        <begin position="12"/>
        <end position="156"/>
    </location>
</feature>
<keyword evidence="6 7" id="KW-0333">Golgi apparatus</keyword>
<dbReference type="SUPFAM" id="SSF53756">
    <property type="entry name" value="UDP-Glycosyltransferase/glycogen phosphorylase"/>
    <property type="match status" value="1"/>
</dbReference>
<evidence type="ECO:0000256" key="3">
    <source>
        <dbReference type="ARBA" id="ARBA00008919"/>
    </source>
</evidence>
<evidence type="ECO:0000259" key="8">
    <source>
        <dbReference type="Pfam" id="PF00852"/>
    </source>
</evidence>
<dbReference type="PANTHER" id="PTHR48438">
    <property type="entry name" value="ALPHA-(1,3)-FUCOSYLTRANSFERASE C-RELATED"/>
    <property type="match status" value="1"/>
</dbReference>
<dbReference type="OrthoDB" id="427096at2759"/>
<proteinExistence type="inferred from homology"/>
<keyword evidence="7" id="KW-0472">Membrane</keyword>
<dbReference type="AlphaFoldDB" id="A0A8S3ZY10"/>
<dbReference type="InterPro" id="IPR001503">
    <property type="entry name" value="Glyco_trans_10"/>
</dbReference>
<dbReference type="FunFam" id="3.40.50.11660:FF:000004">
    <property type="entry name" value="Glycoprotein 3-alpha-L-fucosyltransferase A"/>
    <property type="match status" value="1"/>
</dbReference>
<dbReference type="InterPro" id="IPR055270">
    <property type="entry name" value="Glyco_tran_10_C"/>
</dbReference>
<evidence type="ECO:0000256" key="2">
    <source>
        <dbReference type="ARBA" id="ARBA00004922"/>
    </source>
</evidence>
<dbReference type="Pfam" id="PF00852">
    <property type="entry name" value="Glyco_transf_10"/>
    <property type="match status" value="1"/>
</dbReference>
<dbReference type="PANTHER" id="PTHR48438:SF1">
    <property type="entry name" value="ALPHA-(1,3)-FUCOSYLTRANSFERASE C-RELATED"/>
    <property type="match status" value="1"/>
</dbReference>
<name>A0A8S3ZY10_9EUPU</name>
<evidence type="ECO:0000256" key="4">
    <source>
        <dbReference type="ARBA" id="ARBA00022676"/>
    </source>
</evidence>
<accession>A0A8S3ZY10</accession>
<evidence type="ECO:0000256" key="5">
    <source>
        <dbReference type="ARBA" id="ARBA00022679"/>
    </source>
</evidence>
<gene>
    <name evidence="9" type="ORF">CUNI_LOCUS20121</name>
</gene>
<dbReference type="Gene3D" id="3.40.50.11660">
    <property type="entry name" value="Glycosyl transferase family 10, C-terminal domain"/>
    <property type="match status" value="1"/>
</dbReference>
<keyword evidence="10" id="KW-1185">Reference proteome</keyword>
<comment type="subcellular location">
    <subcellularLocation>
        <location evidence="1">Golgi apparatus membrane</location>
        <topology evidence="1">Single-pass type II membrane protein</topology>
    </subcellularLocation>
    <subcellularLocation>
        <location evidence="7">Golgi apparatus</location>
        <location evidence="7">Golgi stack membrane</location>
        <topology evidence="7">Single-pass type II membrane protein</topology>
    </subcellularLocation>
</comment>
<dbReference type="EMBL" id="CAJHNH020007335">
    <property type="protein sequence ID" value="CAG5134563.1"/>
    <property type="molecule type" value="Genomic_DNA"/>
</dbReference>
<dbReference type="InterPro" id="IPR038577">
    <property type="entry name" value="GT10-like_C_sf"/>
</dbReference>
<keyword evidence="5 7" id="KW-0808">Transferase</keyword>
<dbReference type="GO" id="GO:0000139">
    <property type="term" value="C:Golgi membrane"/>
    <property type="evidence" value="ECO:0007669"/>
    <property type="project" value="UniProtKB-SubCell"/>
</dbReference>
<comment type="similarity">
    <text evidence="3 7">Belongs to the glycosyltransferase 10 family.</text>
</comment>
<evidence type="ECO:0000256" key="7">
    <source>
        <dbReference type="RuleBase" id="RU003832"/>
    </source>
</evidence>
<protein>
    <recommendedName>
        <fullName evidence="7">Fucosyltransferase</fullName>
        <ecNumber evidence="7">2.4.1.-</ecNumber>
    </recommendedName>
</protein>
<evidence type="ECO:0000256" key="6">
    <source>
        <dbReference type="ARBA" id="ARBA00023034"/>
    </source>
</evidence>
<organism evidence="9 10">
    <name type="scientific">Candidula unifasciata</name>
    <dbReference type="NCBI Taxonomy" id="100452"/>
    <lineage>
        <taxon>Eukaryota</taxon>
        <taxon>Metazoa</taxon>
        <taxon>Spiralia</taxon>
        <taxon>Lophotrochozoa</taxon>
        <taxon>Mollusca</taxon>
        <taxon>Gastropoda</taxon>
        <taxon>Heterobranchia</taxon>
        <taxon>Euthyneura</taxon>
        <taxon>Panpulmonata</taxon>
        <taxon>Eupulmonata</taxon>
        <taxon>Stylommatophora</taxon>
        <taxon>Helicina</taxon>
        <taxon>Helicoidea</taxon>
        <taxon>Geomitridae</taxon>
        <taxon>Candidula</taxon>
    </lineage>
</organism>